<reference evidence="2" key="1">
    <citation type="submission" date="2022-06" db="EMBL/GenBank/DDBJ databases">
        <title>Aquibacillus sp. a new bacterium isolated from soil saline samples.</title>
        <authorList>
            <person name="Galisteo C."/>
            <person name="De La Haba R."/>
            <person name="Sanchez-Porro C."/>
            <person name="Ventosa A."/>
        </authorList>
    </citation>
    <scope>NUCLEOTIDE SEQUENCE</scope>
    <source>
        <strain evidence="2">JCM 12387</strain>
    </source>
</reference>
<comment type="caution">
    <text evidence="2">The sequence shown here is derived from an EMBL/GenBank/DDBJ whole genome shotgun (WGS) entry which is preliminary data.</text>
</comment>
<dbReference type="InterPro" id="IPR029058">
    <property type="entry name" value="AB_hydrolase_fold"/>
</dbReference>
<dbReference type="Proteomes" id="UP001145072">
    <property type="component" value="Unassembled WGS sequence"/>
</dbReference>
<accession>A0A9X3WP80</accession>
<dbReference type="InterPro" id="IPR046879">
    <property type="entry name" value="KANL3/Tex30_Abhydrolase"/>
</dbReference>
<evidence type="ECO:0000259" key="1">
    <source>
        <dbReference type="Pfam" id="PF20408"/>
    </source>
</evidence>
<evidence type="ECO:0000313" key="3">
    <source>
        <dbReference type="Proteomes" id="UP001145072"/>
    </source>
</evidence>
<dbReference type="GO" id="GO:0016787">
    <property type="term" value="F:hydrolase activity"/>
    <property type="evidence" value="ECO:0007669"/>
    <property type="project" value="UniProtKB-KW"/>
</dbReference>
<gene>
    <name evidence="2" type="ORF">NC661_18535</name>
</gene>
<dbReference type="InterPro" id="IPR017018">
    <property type="entry name" value="UCP033634"/>
</dbReference>
<dbReference type="SUPFAM" id="SSF53474">
    <property type="entry name" value="alpha/beta-Hydrolases"/>
    <property type="match status" value="1"/>
</dbReference>
<protein>
    <submittedName>
        <fullName evidence="2">Alpha/beta hydrolase</fullName>
    </submittedName>
</protein>
<sequence length="208" mass="23859">MKRKQVQTENTTIAYTHIETNATSICFMFSGAGYTYDKPLLYYATMVMLEKNIDVVHIHYSFKDILKHPIDVVNERMLEVIHPVMEQVLTDQSYKDILFLGKSLGTIPISLAFMQDNTYKNAKMILFTPLLRYDSIYAAIKNSYHQGLLVIGNHDNHFDAQKVEELTDTTLHIEVIEKGDHSLHVEHVRTKASITALSKVMDLLNKLV</sequence>
<dbReference type="AlphaFoldDB" id="A0A9X3WP80"/>
<keyword evidence="3" id="KW-1185">Reference proteome</keyword>
<organism evidence="2 3">
    <name type="scientific">Aquibacillus koreensis</name>
    <dbReference type="NCBI Taxonomy" id="279446"/>
    <lineage>
        <taxon>Bacteria</taxon>
        <taxon>Bacillati</taxon>
        <taxon>Bacillota</taxon>
        <taxon>Bacilli</taxon>
        <taxon>Bacillales</taxon>
        <taxon>Bacillaceae</taxon>
        <taxon>Aquibacillus</taxon>
    </lineage>
</organism>
<keyword evidence="2" id="KW-0378">Hydrolase</keyword>
<evidence type="ECO:0000313" key="2">
    <source>
        <dbReference type="EMBL" id="MDC3422353.1"/>
    </source>
</evidence>
<proteinExistence type="predicted"/>
<dbReference type="PIRSF" id="PIRSF033634">
    <property type="entry name" value="UCP033634"/>
    <property type="match status" value="1"/>
</dbReference>
<dbReference type="EMBL" id="JAMQJZ010000019">
    <property type="protein sequence ID" value="MDC3422353.1"/>
    <property type="molecule type" value="Genomic_DNA"/>
</dbReference>
<dbReference type="Pfam" id="PF20408">
    <property type="entry name" value="Abhydrolase_11"/>
    <property type="match status" value="1"/>
</dbReference>
<name>A0A9X3WP80_9BACI</name>
<feature type="domain" description="KANL3/Tex30 alpha/beta hydrolase-like" evidence="1">
    <location>
        <begin position="31"/>
        <end position="202"/>
    </location>
</feature>